<keyword evidence="1" id="KW-0670">Pyruvate</keyword>
<dbReference type="EMBL" id="MZKM01000037">
    <property type="protein sequence ID" value="PRL90085.1"/>
    <property type="molecule type" value="Genomic_DNA"/>
</dbReference>
<dbReference type="KEGG" id="hiw:NTHI477_00087"/>
<evidence type="ECO:0000313" key="1">
    <source>
        <dbReference type="EMBL" id="CAH0449656.1"/>
    </source>
</evidence>
<reference evidence="1" key="3">
    <citation type="submission" date="2024-01" db="EMBL/GenBank/DDBJ databases">
        <authorList>
            <person name="Riesbeck K."/>
        </authorList>
    </citation>
    <scope>NUCLEOTIDE SEQUENCE</scope>
    <source>
        <strain evidence="1">KR271</strain>
    </source>
</reference>
<gene>
    <name evidence="2" type="ORF">BV022_01157</name>
    <name evidence="1" type="ORF">KRLU271_LOCUS1412</name>
</gene>
<protein>
    <submittedName>
        <fullName evidence="1">Pyruvate kinase</fullName>
    </submittedName>
</protein>
<keyword evidence="1" id="KW-0418">Kinase</keyword>
<dbReference type="KEGG" id="hix:NTHI723_00004"/>
<organism evidence="1 4">
    <name type="scientific">Haemophilus influenzae</name>
    <dbReference type="NCBI Taxonomy" id="727"/>
    <lineage>
        <taxon>Bacteria</taxon>
        <taxon>Pseudomonadati</taxon>
        <taxon>Pseudomonadota</taxon>
        <taxon>Gammaproteobacteria</taxon>
        <taxon>Pasteurellales</taxon>
        <taxon>Pasteurellaceae</taxon>
        <taxon>Haemophilus</taxon>
    </lineage>
</organism>
<evidence type="ECO:0000313" key="2">
    <source>
        <dbReference type="EMBL" id="PRL90085.1"/>
    </source>
</evidence>
<dbReference type="GO" id="GO:0016301">
    <property type="term" value="F:kinase activity"/>
    <property type="evidence" value="ECO:0007669"/>
    <property type="project" value="UniProtKB-KW"/>
</dbReference>
<evidence type="ECO:0000313" key="4">
    <source>
        <dbReference type="Proteomes" id="UP000837924"/>
    </source>
</evidence>
<keyword evidence="1" id="KW-0808">Transferase</keyword>
<sequence length="93" mass="10671">MTKRCDQPICIEYEECEPNKYGEIRKKIVGVKNRFTEKKIITKLKNWVIKSAKSALGSTALNSETTEQTRRIEPLGLVSITVTVQKLNIKLIY</sequence>
<proteinExistence type="predicted"/>
<accession>A0AAJ8WRY1</accession>
<dbReference type="AlphaFoldDB" id="A0AAJ8WRY1"/>
<name>A0AAJ8WRY1_HAEIF</name>
<dbReference type="Proteomes" id="UP000837924">
    <property type="component" value="Chromosome"/>
</dbReference>
<dbReference type="EMBL" id="OV040584">
    <property type="protein sequence ID" value="CAH0449656.1"/>
    <property type="molecule type" value="Genomic_DNA"/>
</dbReference>
<reference evidence="2 3" key="1">
    <citation type="submission" date="2017-02" db="EMBL/GenBank/DDBJ databases">
        <title>Haemophilus influenzae in COPD genome sequencing project.</title>
        <authorList>
            <person name="Murphy T.F."/>
            <person name="Kong Y."/>
            <person name="Nadendla S."/>
            <person name="Tettelin H."/>
            <person name="Pettigrew M."/>
        </authorList>
    </citation>
    <scope>NUCLEOTIDE SEQUENCE [LARGE SCALE GENOMIC DNA]</scope>
    <source>
        <strain evidence="2 3">19P94H1</strain>
    </source>
</reference>
<evidence type="ECO:0000313" key="3">
    <source>
        <dbReference type="Proteomes" id="UP000238666"/>
    </source>
</evidence>
<reference evidence="4" key="2">
    <citation type="submission" date="2021-11" db="EMBL/GenBank/DDBJ databases">
        <authorList>
            <person name="Riesbeck K."/>
        </authorList>
    </citation>
    <scope>NUCLEOTIDE SEQUENCE [LARGE SCALE GENOMIC DNA]</scope>
</reference>